<evidence type="ECO:0000256" key="1">
    <source>
        <dbReference type="ARBA" id="ARBA00010574"/>
    </source>
</evidence>
<feature type="compositionally biased region" description="Basic and acidic residues" evidence="3">
    <location>
        <begin position="15"/>
        <end position="32"/>
    </location>
</feature>
<dbReference type="Proteomes" id="UP000006851">
    <property type="component" value="Chromosome"/>
</dbReference>
<evidence type="ECO:0000256" key="2">
    <source>
        <dbReference type="HAMAP-Rule" id="MF_01477"/>
    </source>
</evidence>
<dbReference type="KEGG" id="cgo:Corgl_0866"/>
<dbReference type="RefSeq" id="WP_013708722.1">
    <property type="nucleotide sequence ID" value="NC_015389.1"/>
</dbReference>
<dbReference type="EMBL" id="CP002628">
    <property type="protein sequence ID" value="AEB06979.1"/>
    <property type="molecule type" value="Genomic_DNA"/>
</dbReference>
<name>F2N7T7_CORGP</name>
<dbReference type="HAMAP" id="MF_01477">
    <property type="entry name" value="Iojap_RsfS"/>
    <property type="match status" value="1"/>
</dbReference>
<dbReference type="InterPro" id="IPR004394">
    <property type="entry name" value="Iojap/RsfS/C7orf30"/>
</dbReference>
<evidence type="ECO:0000313" key="4">
    <source>
        <dbReference type="EMBL" id="AEB06979.1"/>
    </source>
</evidence>
<dbReference type="GO" id="GO:0042256">
    <property type="term" value="P:cytosolic ribosome assembly"/>
    <property type="evidence" value="ECO:0007669"/>
    <property type="project" value="UniProtKB-UniRule"/>
</dbReference>
<comment type="similarity">
    <text evidence="1 2">Belongs to the Iojap/RsfS family.</text>
</comment>
<dbReference type="AlphaFoldDB" id="F2N7T7"/>
<gene>
    <name evidence="2" type="primary">rsfS</name>
    <name evidence="4" type="ordered locus">Corgl_0866</name>
</gene>
<evidence type="ECO:0000313" key="5">
    <source>
        <dbReference type="Proteomes" id="UP000006851"/>
    </source>
</evidence>
<dbReference type="PANTHER" id="PTHR21043:SF0">
    <property type="entry name" value="MITOCHONDRIAL ASSEMBLY OF RIBOSOMAL LARGE SUBUNIT PROTEIN 1"/>
    <property type="match status" value="1"/>
</dbReference>
<accession>F2N7T7</accession>
<comment type="subcellular location">
    <subcellularLocation>
        <location evidence="2">Cytoplasm</location>
    </subcellularLocation>
</comment>
<keyword evidence="2" id="KW-0963">Cytoplasm</keyword>
<proteinExistence type="inferred from homology"/>
<keyword evidence="5" id="KW-1185">Reference proteome</keyword>
<dbReference type="OrthoDB" id="9793681at2"/>
<reference evidence="5" key="1">
    <citation type="journal article" date="2013" name="Stand. Genomic Sci.">
        <title>Complete genome sequence of Coriobacterium glomerans type strain (PW2(T)) from the midgut of Pyrrhocoris apterus L. (red soldier bug).</title>
        <authorList>
            <person name="Stackebrandt E."/>
            <person name="Zeytun A."/>
            <person name="Lapidus A."/>
            <person name="Nolan M."/>
            <person name="Lucas S."/>
            <person name="Hammon N."/>
            <person name="Deshpande S."/>
            <person name="Cheng J.F."/>
            <person name="Tapia R."/>
            <person name="Goodwin L.A."/>
            <person name="Pitluck S."/>
            <person name="Liolios K."/>
            <person name="Pagani I."/>
            <person name="Ivanova N."/>
            <person name="Mavromatis K."/>
            <person name="Mikhailova N."/>
            <person name="Huntemann M."/>
            <person name="Pati A."/>
            <person name="Chen A."/>
            <person name="Palaniappan K."/>
            <person name="Chang Y.J."/>
            <person name="Land M."/>
            <person name="Hauser L."/>
            <person name="Rohde M."/>
            <person name="Pukall R."/>
            <person name="Goker M."/>
            <person name="Detter J.C."/>
            <person name="Woyke T."/>
            <person name="Bristow J."/>
            <person name="Eisen J.A."/>
            <person name="Markowitz V."/>
            <person name="Hugenholtz P."/>
            <person name="Kyrpides N.C."/>
            <person name="Klenk H.P."/>
        </authorList>
    </citation>
    <scope>NUCLEOTIDE SEQUENCE</scope>
    <source>
        <strain evidence="5">ATCC 49209 / DSM 20642 / JCM 10262 / PW2</strain>
    </source>
</reference>
<feature type="region of interest" description="Disordered" evidence="3">
    <location>
        <begin position="1"/>
        <end position="40"/>
    </location>
</feature>
<feature type="compositionally biased region" description="Acidic residues" evidence="3">
    <location>
        <begin position="1"/>
        <end position="14"/>
    </location>
</feature>
<dbReference type="HOGENOM" id="CLU_092688_2_2_11"/>
<evidence type="ECO:0000256" key="3">
    <source>
        <dbReference type="SAM" id="MobiDB-lite"/>
    </source>
</evidence>
<dbReference type="GO" id="GO:0043023">
    <property type="term" value="F:ribosomal large subunit binding"/>
    <property type="evidence" value="ECO:0007669"/>
    <property type="project" value="TreeGrafter"/>
</dbReference>
<dbReference type="eggNOG" id="COG0799">
    <property type="taxonomic scope" value="Bacteria"/>
</dbReference>
<keyword evidence="2" id="KW-0678">Repressor</keyword>
<dbReference type="NCBIfam" id="TIGR00090">
    <property type="entry name" value="rsfS_iojap_ybeB"/>
    <property type="match status" value="1"/>
</dbReference>
<dbReference type="Gene3D" id="3.30.460.10">
    <property type="entry name" value="Beta Polymerase, domain 2"/>
    <property type="match status" value="1"/>
</dbReference>
<sequence length="155" mass="17101">MIEENSSEQVEGLEELPRKDDELGQPAVERRAASLSSSGVAAEQVARVAAQAAFDKKAEDVIALDLSERSDVTDYFVIATASNNRLADTVVDEVELRVAQATGERPLSIEGRAERTWILMDYGAVIVHVFTPEAREHYGLERLWSDAPTLDIELM</sequence>
<dbReference type="PANTHER" id="PTHR21043">
    <property type="entry name" value="IOJAP SUPERFAMILY ORTHOLOG"/>
    <property type="match status" value="1"/>
</dbReference>
<dbReference type="InterPro" id="IPR043519">
    <property type="entry name" value="NT_sf"/>
</dbReference>
<organism evidence="4 5">
    <name type="scientific">Coriobacterium glomerans (strain ATCC 49209 / DSM 20642 / JCM 10262 / PW2)</name>
    <dbReference type="NCBI Taxonomy" id="700015"/>
    <lineage>
        <taxon>Bacteria</taxon>
        <taxon>Bacillati</taxon>
        <taxon>Actinomycetota</taxon>
        <taxon>Coriobacteriia</taxon>
        <taxon>Coriobacteriales</taxon>
        <taxon>Coriobacteriaceae</taxon>
        <taxon>Coriobacterium</taxon>
    </lineage>
</organism>
<protein>
    <recommendedName>
        <fullName evidence="2">Ribosomal silencing factor RsfS</fullName>
    </recommendedName>
</protein>
<dbReference type="GO" id="GO:0005737">
    <property type="term" value="C:cytoplasm"/>
    <property type="evidence" value="ECO:0007669"/>
    <property type="project" value="UniProtKB-SubCell"/>
</dbReference>
<dbReference type="Pfam" id="PF02410">
    <property type="entry name" value="RsfS"/>
    <property type="match status" value="1"/>
</dbReference>
<comment type="subunit">
    <text evidence="2">Interacts with ribosomal protein uL14 (rplN).</text>
</comment>
<comment type="function">
    <text evidence="2">Functions as a ribosomal silencing factor. Interacts with ribosomal protein uL14 (rplN), blocking formation of intersubunit bridge B8. Prevents association of the 30S and 50S ribosomal subunits and the formation of functional ribosomes, thus repressing translation.</text>
</comment>
<dbReference type="STRING" id="700015.Corgl_0866"/>
<dbReference type="SUPFAM" id="SSF81301">
    <property type="entry name" value="Nucleotidyltransferase"/>
    <property type="match status" value="1"/>
</dbReference>
<dbReference type="GO" id="GO:0017148">
    <property type="term" value="P:negative regulation of translation"/>
    <property type="evidence" value="ECO:0007669"/>
    <property type="project" value="UniProtKB-UniRule"/>
</dbReference>
<keyword evidence="2" id="KW-0810">Translation regulation</keyword>
<dbReference type="GO" id="GO:0090071">
    <property type="term" value="P:negative regulation of ribosome biogenesis"/>
    <property type="evidence" value="ECO:0007669"/>
    <property type="project" value="UniProtKB-UniRule"/>
</dbReference>